<dbReference type="EMBL" id="MCFL01000049">
    <property type="protein sequence ID" value="ORZ32228.1"/>
    <property type="molecule type" value="Genomic_DNA"/>
</dbReference>
<evidence type="ECO:0000256" key="7">
    <source>
        <dbReference type="ARBA" id="ARBA00026209"/>
    </source>
</evidence>
<accession>A0A1Y2HCB9</accession>
<evidence type="ECO:0000256" key="3">
    <source>
        <dbReference type="ARBA" id="ARBA00022554"/>
    </source>
</evidence>
<dbReference type="PANTHER" id="PTHR47249">
    <property type="entry name" value="VACUOLAR PROTEIN 8"/>
    <property type="match status" value="1"/>
</dbReference>
<evidence type="ECO:0000313" key="10">
    <source>
        <dbReference type="EMBL" id="ORZ32228.1"/>
    </source>
</evidence>
<dbReference type="GO" id="GO:0071562">
    <property type="term" value="P:nucleus-vacuole junction assembly"/>
    <property type="evidence" value="ECO:0007669"/>
    <property type="project" value="InterPro"/>
</dbReference>
<evidence type="ECO:0000256" key="4">
    <source>
        <dbReference type="ARBA" id="ARBA00022737"/>
    </source>
</evidence>
<feature type="repeat" description="ARM" evidence="8">
    <location>
        <begin position="274"/>
        <end position="304"/>
    </location>
</feature>
<dbReference type="GO" id="GO:0000329">
    <property type="term" value="C:fungal-type vacuole membrane"/>
    <property type="evidence" value="ECO:0007669"/>
    <property type="project" value="TreeGrafter"/>
</dbReference>
<dbReference type="AlphaFoldDB" id="A0A1Y2HCB9"/>
<comment type="similarity">
    <text evidence="2">Belongs to the beta-catenin family.</text>
</comment>
<feature type="repeat" description="ARM" evidence="8">
    <location>
        <begin position="150"/>
        <end position="188"/>
    </location>
</feature>
<evidence type="ECO:0000256" key="8">
    <source>
        <dbReference type="PROSITE-ProRule" id="PRU00259"/>
    </source>
</evidence>
<evidence type="ECO:0000256" key="6">
    <source>
        <dbReference type="ARBA" id="ARBA00023288"/>
    </source>
</evidence>
<reference evidence="10 11" key="1">
    <citation type="submission" date="2016-07" db="EMBL/GenBank/DDBJ databases">
        <title>Pervasive Adenine N6-methylation of Active Genes in Fungi.</title>
        <authorList>
            <consortium name="DOE Joint Genome Institute"/>
            <person name="Mondo S.J."/>
            <person name="Dannebaum R.O."/>
            <person name="Kuo R.C."/>
            <person name="Labutti K."/>
            <person name="Haridas S."/>
            <person name="Kuo A."/>
            <person name="Salamov A."/>
            <person name="Ahrendt S.R."/>
            <person name="Lipzen A."/>
            <person name="Sullivan W."/>
            <person name="Andreopoulos W.B."/>
            <person name="Clum A."/>
            <person name="Lindquist E."/>
            <person name="Daum C."/>
            <person name="Ramamoorthy G.K."/>
            <person name="Gryganskyi A."/>
            <person name="Culley D."/>
            <person name="Magnuson J.K."/>
            <person name="James T.Y."/>
            <person name="O'Malley M.A."/>
            <person name="Stajich J.E."/>
            <person name="Spatafora J.W."/>
            <person name="Visel A."/>
            <person name="Grigoriev I.V."/>
        </authorList>
    </citation>
    <scope>NUCLEOTIDE SEQUENCE [LARGE SCALE GENOMIC DNA]</scope>
    <source>
        <strain evidence="10 11">PL171</strain>
    </source>
</reference>
<dbReference type="Gene3D" id="1.25.10.10">
    <property type="entry name" value="Leucine-rich Repeat Variant"/>
    <property type="match status" value="3"/>
</dbReference>
<keyword evidence="11" id="KW-1185">Reference proteome</keyword>
<keyword evidence="6" id="KW-0449">Lipoprotein</keyword>
<evidence type="ECO:0000256" key="5">
    <source>
        <dbReference type="ARBA" id="ARBA00023136"/>
    </source>
</evidence>
<evidence type="ECO:0000313" key="11">
    <source>
        <dbReference type="Proteomes" id="UP000193411"/>
    </source>
</evidence>
<dbReference type="OrthoDB" id="7537227at2759"/>
<dbReference type="PROSITE" id="PS50176">
    <property type="entry name" value="ARM_REPEAT"/>
    <property type="match status" value="3"/>
</dbReference>
<organism evidence="10 11">
    <name type="scientific">Catenaria anguillulae PL171</name>
    <dbReference type="NCBI Taxonomy" id="765915"/>
    <lineage>
        <taxon>Eukaryota</taxon>
        <taxon>Fungi</taxon>
        <taxon>Fungi incertae sedis</taxon>
        <taxon>Blastocladiomycota</taxon>
        <taxon>Blastocladiomycetes</taxon>
        <taxon>Blastocladiales</taxon>
        <taxon>Catenariaceae</taxon>
        <taxon>Catenaria</taxon>
    </lineage>
</organism>
<comment type="caution">
    <text evidence="10">The sequence shown here is derived from an EMBL/GenBank/DDBJ whole genome shotgun (WGS) entry which is preliminary data.</text>
</comment>
<name>A0A1Y2HCB9_9FUNG</name>
<evidence type="ECO:0000256" key="1">
    <source>
        <dbReference type="ARBA" id="ARBA00004592"/>
    </source>
</evidence>
<dbReference type="GO" id="GO:0043495">
    <property type="term" value="F:protein-membrane adaptor activity"/>
    <property type="evidence" value="ECO:0007669"/>
    <property type="project" value="InterPro"/>
</dbReference>
<proteinExistence type="inferred from homology"/>
<dbReference type="InterPro" id="IPR045156">
    <property type="entry name" value="Vac8"/>
</dbReference>
<evidence type="ECO:0000256" key="9">
    <source>
        <dbReference type="SAM" id="MobiDB-lite"/>
    </source>
</evidence>
<dbReference type="STRING" id="765915.A0A1Y2HCB9"/>
<protein>
    <recommendedName>
        <fullName evidence="7">Vacuolar protein 8</fullName>
    </recommendedName>
</protein>
<feature type="region of interest" description="Disordered" evidence="9">
    <location>
        <begin position="483"/>
        <end position="511"/>
    </location>
</feature>
<feature type="repeat" description="ARM" evidence="8">
    <location>
        <begin position="319"/>
        <end position="362"/>
    </location>
</feature>
<dbReference type="SMART" id="SM00185">
    <property type="entry name" value="ARM"/>
    <property type="match status" value="7"/>
</dbReference>
<dbReference type="PANTHER" id="PTHR47249:SF1">
    <property type="entry name" value="VACUOLAR PROTEIN 8"/>
    <property type="match status" value="1"/>
</dbReference>
<dbReference type="InterPro" id="IPR000225">
    <property type="entry name" value="Armadillo"/>
</dbReference>
<comment type="subcellular location">
    <subcellularLocation>
        <location evidence="1">Vacuole membrane</location>
        <topology evidence="1">Lipid-anchor</topology>
    </subcellularLocation>
</comment>
<dbReference type="SUPFAM" id="SSF48371">
    <property type="entry name" value="ARM repeat"/>
    <property type="match status" value="1"/>
</dbReference>
<keyword evidence="3" id="KW-0926">Vacuole</keyword>
<keyword evidence="5" id="KW-0472">Membrane</keyword>
<evidence type="ECO:0000256" key="2">
    <source>
        <dbReference type="ARBA" id="ARBA00005462"/>
    </source>
</evidence>
<dbReference type="InterPro" id="IPR011989">
    <property type="entry name" value="ARM-like"/>
</dbReference>
<keyword evidence="4" id="KW-0677">Repeat</keyword>
<gene>
    <name evidence="10" type="ORF">BCR44DRAFT_1243934</name>
</gene>
<dbReference type="Proteomes" id="UP000193411">
    <property type="component" value="Unassembled WGS sequence"/>
</dbReference>
<dbReference type="InterPro" id="IPR016024">
    <property type="entry name" value="ARM-type_fold"/>
</dbReference>
<dbReference type="Pfam" id="PF00514">
    <property type="entry name" value="Arm"/>
    <property type="match status" value="4"/>
</dbReference>
<sequence>MGNILSTLQGQCQCRSSTCSVPRCSASACANCQCCRSFSSHKLLYDPLRVDREPGPSGGPNGNRARSTHVIADLAPYIESRPFFRQQHFDKTLGPATSLAQHPPDSFLHGEFLRLLTLLAHDTDNVQSTRAAALIFVEATEADPPMVDSEVLEPICHLLFSDDDEVQRAASAALGNLAVVSENKLTIIHMRILDRLLQLTQHSSLEVVTNACGVITNICSSDETKPYITTRPMLDRLLVLTRHPDVRISRNATGALLNLTHNQVHRTPLATLPGALHTLVDLLRHPDADVLYYATTALSNLAVDAPTRDRLADLTLFPSVLPMLIQHLSPPTPLRLQTQAALAMRNLASSPTFQQLVVHSPALPALIAHLQSEYPPLVLASVACLRNLSICEDLTPRLANLGMHATLVDRLVPLVGYSGHVRSPMIQQLLAADGTVITHENAAEVQLHAVSTIRNLAAGSLGSKVVVLERGVLAAFQATLAADTPPSGAPNGQGDGGAAGQVDQGEAPMPAGPAVRAEMCAAVAVLATDPETRLVMAQSAVHFLDRVCASAVRAYHGANEHDKDVGADAGWIEVLANAMAAVANLATPVPGASEMQVQTVTRAFARALAPAAPRRHKHGRPL</sequence>
<dbReference type="GO" id="GO:0000045">
    <property type="term" value="P:autophagosome assembly"/>
    <property type="evidence" value="ECO:0007669"/>
    <property type="project" value="TreeGrafter"/>
</dbReference>